<keyword evidence="2 4" id="KW-0808">Transferase</keyword>
<dbReference type="AlphaFoldDB" id="A0A839GE83"/>
<dbReference type="Proteomes" id="UP000563094">
    <property type="component" value="Unassembled WGS sequence"/>
</dbReference>
<dbReference type="EMBL" id="JACJIQ010000006">
    <property type="protein sequence ID" value="MBA9077232.1"/>
    <property type="molecule type" value="Genomic_DNA"/>
</dbReference>
<dbReference type="Pfam" id="PF00685">
    <property type="entry name" value="Sulfotransfer_1"/>
    <property type="match status" value="1"/>
</dbReference>
<proteinExistence type="inferred from homology"/>
<accession>A0A839GE83</accession>
<evidence type="ECO:0000256" key="2">
    <source>
        <dbReference type="ARBA" id="ARBA00022679"/>
    </source>
</evidence>
<evidence type="ECO:0000256" key="1">
    <source>
        <dbReference type="ARBA" id="ARBA00005771"/>
    </source>
</evidence>
<comment type="caution">
    <text evidence="4">The sequence shown here is derived from an EMBL/GenBank/DDBJ whole genome shotgun (WGS) entry which is preliminary data.</text>
</comment>
<protein>
    <submittedName>
        <fullName evidence="4">Aryl sulfotransferase</fullName>
        <ecNumber evidence="4">2.8.2.1</ecNumber>
    </submittedName>
</protein>
<dbReference type="RefSeq" id="WP_182512826.1">
    <property type="nucleotide sequence ID" value="NZ_JACJIQ010000006.1"/>
</dbReference>
<organism evidence="4 5">
    <name type="scientific">Rufibacter quisquiliarum</name>
    <dbReference type="NCBI Taxonomy" id="1549639"/>
    <lineage>
        <taxon>Bacteria</taxon>
        <taxon>Pseudomonadati</taxon>
        <taxon>Bacteroidota</taxon>
        <taxon>Cytophagia</taxon>
        <taxon>Cytophagales</taxon>
        <taxon>Hymenobacteraceae</taxon>
        <taxon>Rufibacter</taxon>
    </lineage>
</organism>
<dbReference type="EC" id="2.8.2.1" evidence="4"/>
<dbReference type="SUPFAM" id="SSF52540">
    <property type="entry name" value="P-loop containing nucleoside triphosphate hydrolases"/>
    <property type="match status" value="1"/>
</dbReference>
<evidence type="ECO:0000313" key="5">
    <source>
        <dbReference type="Proteomes" id="UP000563094"/>
    </source>
</evidence>
<keyword evidence="5" id="KW-1185">Reference proteome</keyword>
<comment type="similarity">
    <text evidence="1">Belongs to the sulfotransferase 1 family.</text>
</comment>
<reference evidence="4 5" key="1">
    <citation type="submission" date="2020-08" db="EMBL/GenBank/DDBJ databases">
        <title>Genomic Encyclopedia of Type Strains, Phase IV (KMG-IV): sequencing the most valuable type-strain genomes for metagenomic binning, comparative biology and taxonomic classification.</title>
        <authorList>
            <person name="Goeker M."/>
        </authorList>
    </citation>
    <scope>NUCLEOTIDE SEQUENCE [LARGE SCALE GENOMIC DNA]</scope>
    <source>
        <strain evidence="4 5">DSM 29854</strain>
    </source>
</reference>
<feature type="domain" description="Sulfotransferase" evidence="3">
    <location>
        <begin position="7"/>
        <end position="250"/>
    </location>
</feature>
<dbReference type="PANTHER" id="PTHR11783">
    <property type="entry name" value="SULFOTRANSFERASE SULT"/>
    <property type="match status" value="1"/>
</dbReference>
<sequence length="299" mass="35362">MHLLQGGAPKCGNFWLYQIIQEIMARSGQPHRSFIQRHPIYELAKTWDLNYPSQASIDVLEITDLQDSYRISSIYRMPVEDLPQYISQSSHVWTHSPVCKRSGEVFDQFDKKVYIIRDPRDRAVSAAKYYCSEYMLKYYPQPIKDPKVYLETHFEDLMREWVWHVFDHLRLSRQHQMHITLYEAFLMDFQAELSRLLDYLGVQLPPRQREEMQEAMSFATLQRQNPKHLKKGQAGYWMEQLTEEQIQKAELLAGPLIRFLGYPTGKGQEMTYVTGFPHQDFEQLKQEILQSQAQLYSAG</sequence>
<dbReference type="Gene3D" id="3.40.50.300">
    <property type="entry name" value="P-loop containing nucleotide triphosphate hydrolases"/>
    <property type="match status" value="1"/>
</dbReference>
<dbReference type="InterPro" id="IPR027417">
    <property type="entry name" value="P-loop_NTPase"/>
</dbReference>
<dbReference type="InterPro" id="IPR000863">
    <property type="entry name" value="Sulfotransferase_dom"/>
</dbReference>
<gene>
    <name evidence="4" type="ORF">FHS90_001943</name>
</gene>
<evidence type="ECO:0000313" key="4">
    <source>
        <dbReference type="EMBL" id="MBA9077232.1"/>
    </source>
</evidence>
<name>A0A839GE83_9BACT</name>
<dbReference type="GO" id="GO:0004062">
    <property type="term" value="F:aryl sulfotransferase activity"/>
    <property type="evidence" value="ECO:0007669"/>
    <property type="project" value="UniProtKB-EC"/>
</dbReference>
<evidence type="ECO:0000259" key="3">
    <source>
        <dbReference type="Pfam" id="PF00685"/>
    </source>
</evidence>